<comment type="caution">
    <text evidence="1">The sequence shown here is derived from an EMBL/GenBank/DDBJ whole genome shotgun (WGS) entry which is preliminary data.</text>
</comment>
<gene>
    <name evidence="1" type="ORF">NBRC116585_13780</name>
</gene>
<evidence type="ECO:0000313" key="2">
    <source>
        <dbReference type="Proteomes" id="UP001481413"/>
    </source>
</evidence>
<dbReference type="EMBL" id="BAABWH010000003">
    <property type="protein sequence ID" value="GAA6145260.1"/>
    <property type="molecule type" value="Genomic_DNA"/>
</dbReference>
<keyword evidence="2" id="KW-1185">Reference proteome</keyword>
<protein>
    <submittedName>
        <fullName evidence="1">Uncharacterized protein</fullName>
    </submittedName>
</protein>
<accession>A0ABP9ZZ22</accession>
<dbReference type="Proteomes" id="UP001481413">
    <property type="component" value="Unassembled WGS sequence"/>
</dbReference>
<reference evidence="1 2" key="1">
    <citation type="submission" date="2024-04" db="EMBL/GenBank/DDBJ databases">
        <title>Draft genome sequence of Thalassolituus maritimus NBRC 116585.</title>
        <authorList>
            <person name="Miyakawa T."/>
            <person name="Kusuya Y."/>
            <person name="Miura T."/>
        </authorList>
    </citation>
    <scope>NUCLEOTIDE SEQUENCE [LARGE SCALE GENOMIC DNA]</scope>
    <source>
        <strain evidence="1 2">5NW40-0001</strain>
    </source>
</reference>
<dbReference type="RefSeq" id="WP_353294194.1">
    <property type="nucleotide sequence ID" value="NZ_BAABWH010000003.1"/>
</dbReference>
<proteinExistence type="predicted"/>
<organism evidence="1 2">
    <name type="scientific">Thalassolituus maritimus</name>
    <dbReference type="NCBI Taxonomy" id="484498"/>
    <lineage>
        <taxon>Bacteria</taxon>
        <taxon>Pseudomonadati</taxon>
        <taxon>Pseudomonadota</taxon>
        <taxon>Gammaproteobacteria</taxon>
        <taxon>Oceanospirillales</taxon>
        <taxon>Oceanospirillaceae</taxon>
        <taxon>Thalassolituus</taxon>
    </lineage>
</organism>
<sequence>MKRRYPVTASILIVALSFVDFSARLDFRLVNSSLSCQLRNPNAGSEVSVADIGQLANRGALYYLNSEDYKWLAVPRNFYNSEVFDYEAMTFAGELIEVNRSLPERLVGQSSGYYYVFDSPEGKVLIMSGMIDCSG</sequence>
<name>A0ABP9ZZ22_9GAMM</name>
<evidence type="ECO:0000313" key="1">
    <source>
        <dbReference type="EMBL" id="GAA6145260.1"/>
    </source>
</evidence>